<dbReference type="NCBIfam" id="TIGR00079">
    <property type="entry name" value="pept_deformyl"/>
    <property type="match status" value="1"/>
</dbReference>
<dbReference type="AlphaFoldDB" id="A0A7K4MQA0"/>
<comment type="caution">
    <text evidence="2">The sequence shown here is derived from an EMBL/GenBank/DDBJ whole genome shotgun (WGS) entry which is preliminary data.</text>
</comment>
<dbReference type="PIRSF" id="PIRSF004749">
    <property type="entry name" value="Pep_def"/>
    <property type="match status" value="1"/>
</dbReference>
<dbReference type="HAMAP" id="MF_00163">
    <property type="entry name" value="Pep_deformylase"/>
    <property type="match status" value="1"/>
</dbReference>
<name>A0A7K4MQA0_9ARCH</name>
<reference evidence="2 3" key="1">
    <citation type="journal article" date="2019" name="Environ. Microbiol.">
        <title>Genomics insights into ecotype formation of ammonia-oxidizing archaea in the deep ocean.</title>
        <authorList>
            <person name="Wang Y."/>
            <person name="Huang J.M."/>
            <person name="Cui G.J."/>
            <person name="Nunoura T."/>
            <person name="Takaki Y."/>
            <person name="Li W.L."/>
            <person name="Li J."/>
            <person name="Gao Z.M."/>
            <person name="Takai K."/>
            <person name="Zhang A.Q."/>
            <person name="Stepanauskas R."/>
        </authorList>
    </citation>
    <scope>NUCLEOTIDE SEQUENCE [LARGE SCALE GENOMIC DNA]</scope>
    <source>
        <strain evidence="2 3">L15b</strain>
    </source>
</reference>
<proteinExistence type="inferred from homology"/>
<organism evidence="2 3">
    <name type="scientific">Marine Group I thaumarchaeote</name>
    <dbReference type="NCBI Taxonomy" id="2511932"/>
    <lineage>
        <taxon>Archaea</taxon>
        <taxon>Nitrososphaerota</taxon>
        <taxon>Marine Group I</taxon>
    </lineage>
</organism>
<dbReference type="PANTHER" id="PTHR10458:SF22">
    <property type="entry name" value="PEPTIDE DEFORMYLASE"/>
    <property type="match status" value="1"/>
</dbReference>
<dbReference type="Proteomes" id="UP000523105">
    <property type="component" value="Unassembled WGS sequence"/>
</dbReference>
<dbReference type="EC" id="3.5.1.88" evidence="2"/>
<keyword evidence="2" id="KW-0378">Hydrolase</keyword>
<dbReference type="GO" id="GO:0042586">
    <property type="term" value="F:peptide deformylase activity"/>
    <property type="evidence" value="ECO:0007669"/>
    <property type="project" value="UniProtKB-EC"/>
</dbReference>
<dbReference type="CDD" id="cd00487">
    <property type="entry name" value="Pep_deformylase"/>
    <property type="match status" value="1"/>
</dbReference>
<evidence type="ECO:0000313" key="2">
    <source>
        <dbReference type="EMBL" id="NWJ43437.1"/>
    </source>
</evidence>
<dbReference type="PANTHER" id="PTHR10458">
    <property type="entry name" value="PEPTIDE DEFORMYLASE"/>
    <property type="match status" value="1"/>
</dbReference>
<dbReference type="PRINTS" id="PR01576">
    <property type="entry name" value="PDEFORMYLASE"/>
</dbReference>
<dbReference type="InterPro" id="IPR036821">
    <property type="entry name" value="Peptide_deformylase_sf"/>
</dbReference>
<dbReference type="InterPro" id="IPR023635">
    <property type="entry name" value="Peptide_deformylase"/>
</dbReference>
<sequence length="175" mass="19913">MILDLVPENDPILSESIPSYNFGFGTASQQASELAKLLIENMYHHCGIGLSANQIGIPSRAFAMLVDNTPIVCFNPKILEESEEWIYNKEGCLSFPALVLKIKRPKAIAVTYQDQDDQTMLASFSDLSSRCFCHEMEHMDGYTFLDHVSDFQLKTARKKQHLTLRKIKRKEKRNG</sequence>
<dbReference type="EMBL" id="JACASV010000025">
    <property type="protein sequence ID" value="NWJ43437.1"/>
    <property type="molecule type" value="Genomic_DNA"/>
</dbReference>
<gene>
    <name evidence="2" type="primary">def</name>
    <name evidence="2" type="ORF">HX837_04420</name>
</gene>
<dbReference type="Pfam" id="PF01327">
    <property type="entry name" value="Pep_deformylase"/>
    <property type="match status" value="1"/>
</dbReference>
<dbReference type="SUPFAM" id="SSF56420">
    <property type="entry name" value="Peptide deformylase"/>
    <property type="match status" value="1"/>
</dbReference>
<dbReference type="Gene3D" id="3.90.45.10">
    <property type="entry name" value="Peptide deformylase"/>
    <property type="match status" value="1"/>
</dbReference>
<comment type="similarity">
    <text evidence="1">Belongs to the polypeptide deformylase family.</text>
</comment>
<evidence type="ECO:0000313" key="3">
    <source>
        <dbReference type="Proteomes" id="UP000523105"/>
    </source>
</evidence>
<evidence type="ECO:0000256" key="1">
    <source>
        <dbReference type="ARBA" id="ARBA00010759"/>
    </source>
</evidence>
<accession>A0A7K4MQA0</accession>
<protein>
    <submittedName>
        <fullName evidence="2">Peptide deformylase</fullName>
        <ecNumber evidence="2">3.5.1.88</ecNumber>
    </submittedName>
</protein>